<gene>
    <name evidence="2" type="ORF">DB44_DG00020</name>
</gene>
<dbReference type="AlphaFoldDB" id="A0A0C1H9Y2"/>
<proteinExistence type="predicted"/>
<feature type="region of interest" description="Disordered" evidence="1">
    <location>
        <begin position="32"/>
        <end position="61"/>
    </location>
</feature>
<feature type="compositionally biased region" description="Polar residues" evidence="1">
    <location>
        <begin position="32"/>
        <end position="41"/>
    </location>
</feature>
<comment type="caution">
    <text evidence="2">The sequence shown here is derived from an EMBL/GenBank/DDBJ whole genome shotgun (WGS) entry which is preliminary data.</text>
</comment>
<protein>
    <submittedName>
        <fullName evidence="2">Uncharacterized protein</fullName>
    </submittedName>
</protein>
<evidence type="ECO:0000313" key="2">
    <source>
        <dbReference type="EMBL" id="KIC71643.1"/>
    </source>
</evidence>
<evidence type="ECO:0000256" key="1">
    <source>
        <dbReference type="SAM" id="MobiDB-lite"/>
    </source>
</evidence>
<dbReference type="EMBL" id="JSAN01000079">
    <property type="protein sequence ID" value="KIC71643.1"/>
    <property type="molecule type" value="Genomic_DNA"/>
</dbReference>
<accession>A0A0C1H9Y2</accession>
<reference evidence="2 3" key="1">
    <citation type="journal article" date="2014" name="Mol. Biol. Evol.">
        <title>Massive expansion of Ubiquitination-related gene families within the Chlamydiae.</title>
        <authorList>
            <person name="Domman D."/>
            <person name="Collingro A."/>
            <person name="Lagkouvardos I."/>
            <person name="Gehre L."/>
            <person name="Weinmaier T."/>
            <person name="Rattei T."/>
            <person name="Subtil A."/>
            <person name="Horn M."/>
        </authorList>
    </citation>
    <scope>NUCLEOTIDE SEQUENCE [LARGE SCALE GENOMIC DNA]</scope>
    <source>
        <strain evidence="2 3">EI2</strain>
    </source>
</reference>
<dbReference type="PATRIC" id="fig|362787.3.peg.1280"/>
<dbReference type="Proteomes" id="UP000031465">
    <property type="component" value="Unassembled WGS sequence"/>
</dbReference>
<evidence type="ECO:0000313" key="3">
    <source>
        <dbReference type="Proteomes" id="UP000031465"/>
    </source>
</evidence>
<sequence>MNSFTFKFIIGAHYMPPSGLNPISQTRPTFISQENSNQTNPDIPKVTDDNPQQSVSTEVVDNSSSRQFKSTALVYEQLKSAKLHQEIDQQRAIVPSQEQVNTTSPISYVELRQETDPVVFHDAITKANAGPTVFIYSVEEYAKMTMFLSTDKSFGVAVKLNGDIVSVFKDAKKAPRGVVDILIPKALANKGTHLDCFNMPNLPLPLIYAKHGLVPVAKVAFDPKEKPEGWDVDKYGKPDVIFMAYNPAKPYPTDPRERRPLIDADIEKLKAVDYDSAIKIQEEKVKEFHPSKG</sequence>
<name>A0A0C1H9Y2_9BACT</name>
<organism evidence="2 3">
    <name type="scientific">Candidatus Protochlamydia amoebophila</name>
    <dbReference type="NCBI Taxonomy" id="362787"/>
    <lineage>
        <taxon>Bacteria</taxon>
        <taxon>Pseudomonadati</taxon>
        <taxon>Chlamydiota</taxon>
        <taxon>Chlamydiia</taxon>
        <taxon>Parachlamydiales</taxon>
        <taxon>Parachlamydiaceae</taxon>
        <taxon>Candidatus Protochlamydia</taxon>
    </lineage>
</organism>
<feature type="compositionally biased region" description="Polar residues" evidence="1">
    <location>
        <begin position="49"/>
        <end position="61"/>
    </location>
</feature>